<reference evidence="2" key="3">
    <citation type="submission" date="2025-09" db="UniProtKB">
        <authorList>
            <consortium name="Ensembl"/>
        </authorList>
    </citation>
    <scope>IDENTIFICATION</scope>
</reference>
<keyword evidence="3" id="KW-1185">Reference proteome</keyword>
<reference evidence="2" key="2">
    <citation type="submission" date="2025-08" db="UniProtKB">
        <authorList>
            <consortium name="Ensembl"/>
        </authorList>
    </citation>
    <scope>IDENTIFICATION</scope>
</reference>
<evidence type="ECO:0000313" key="2">
    <source>
        <dbReference type="Ensembl" id="ENSPNAP00000073979.1"/>
    </source>
</evidence>
<dbReference type="Gene3D" id="2.60.40.10">
    <property type="entry name" value="Immunoglobulins"/>
    <property type="match status" value="1"/>
</dbReference>
<keyword evidence="1" id="KW-0732">Signal</keyword>
<protein>
    <submittedName>
        <fullName evidence="2">Uncharacterized protein</fullName>
    </submittedName>
</protein>
<dbReference type="AlphaFoldDB" id="A0AAR2LGZ3"/>
<feature type="signal peptide" evidence="1">
    <location>
        <begin position="1"/>
        <end position="18"/>
    </location>
</feature>
<name>A0AAR2LGZ3_PYGNA</name>
<evidence type="ECO:0000313" key="3">
    <source>
        <dbReference type="Proteomes" id="UP001501920"/>
    </source>
</evidence>
<dbReference type="Proteomes" id="UP001501920">
    <property type="component" value="Chromosome 17"/>
</dbReference>
<dbReference type="Ensembl" id="ENSPNAT00000074678.1">
    <property type="protein sequence ID" value="ENSPNAP00000073979.1"/>
    <property type="gene ID" value="ENSPNAG00000032195.1"/>
</dbReference>
<feature type="chain" id="PRO_5043747922" evidence="1">
    <location>
        <begin position="19"/>
        <end position="60"/>
    </location>
</feature>
<accession>A0AAR2LGZ3</accession>
<reference evidence="2 3" key="1">
    <citation type="submission" date="2020-10" db="EMBL/GenBank/DDBJ databases">
        <title>Pygocentrus nattereri (red-bellied piranha) genome, fPygNat1, primary haplotype.</title>
        <authorList>
            <person name="Myers G."/>
            <person name="Meyer A."/>
            <person name="Karagic N."/>
            <person name="Pippel M."/>
            <person name="Winkler S."/>
            <person name="Tracey A."/>
            <person name="Wood J."/>
            <person name="Formenti G."/>
            <person name="Howe K."/>
            <person name="Fedrigo O."/>
            <person name="Jarvis E.D."/>
        </authorList>
    </citation>
    <scope>NUCLEOTIDE SEQUENCE [LARGE SCALE GENOMIC DNA]</scope>
</reference>
<organism evidence="2 3">
    <name type="scientific">Pygocentrus nattereri</name>
    <name type="common">Red-bellied piranha</name>
    <dbReference type="NCBI Taxonomy" id="42514"/>
    <lineage>
        <taxon>Eukaryota</taxon>
        <taxon>Metazoa</taxon>
        <taxon>Chordata</taxon>
        <taxon>Craniata</taxon>
        <taxon>Vertebrata</taxon>
        <taxon>Euteleostomi</taxon>
        <taxon>Actinopterygii</taxon>
        <taxon>Neopterygii</taxon>
        <taxon>Teleostei</taxon>
        <taxon>Ostariophysi</taxon>
        <taxon>Characiformes</taxon>
        <taxon>Characoidei</taxon>
        <taxon>Pygocentrus</taxon>
    </lineage>
</organism>
<dbReference type="InterPro" id="IPR013783">
    <property type="entry name" value="Ig-like_fold"/>
</dbReference>
<dbReference type="GeneTree" id="ENSGT01120000277614"/>
<proteinExistence type="predicted"/>
<sequence>MLHSALIIFLLLNKGGMSSLDWTYSMPSKIKGLQGSCLVIPCSFDFKTTCHRPAFIDLTI</sequence>
<evidence type="ECO:0000256" key="1">
    <source>
        <dbReference type="SAM" id="SignalP"/>
    </source>
</evidence>